<protein>
    <submittedName>
        <fullName evidence="1">G1/S-specific cyclin-D2</fullName>
    </submittedName>
</protein>
<organism evidence="1 2">
    <name type="scientific">Nibea albiflora</name>
    <name type="common">Yellow drum</name>
    <name type="synonym">Corvina albiflora</name>
    <dbReference type="NCBI Taxonomy" id="240163"/>
    <lineage>
        <taxon>Eukaryota</taxon>
        <taxon>Metazoa</taxon>
        <taxon>Chordata</taxon>
        <taxon>Craniata</taxon>
        <taxon>Vertebrata</taxon>
        <taxon>Euteleostomi</taxon>
        <taxon>Actinopterygii</taxon>
        <taxon>Neopterygii</taxon>
        <taxon>Teleostei</taxon>
        <taxon>Neoteleostei</taxon>
        <taxon>Acanthomorphata</taxon>
        <taxon>Eupercaria</taxon>
        <taxon>Sciaenidae</taxon>
        <taxon>Nibea</taxon>
    </lineage>
</organism>
<reference evidence="1" key="1">
    <citation type="submission" date="2020-04" db="EMBL/GenBank/DDBJ databases">
        <title>A chromosome-scale assembly and high-density genetic map of the yellow drum (Nibea albiflora) genome.</title>
        <authorList>
            <person name="Xu D."/>
            <person name="Zhang W."/>
            <person name="Chen R."/>
            <person name="Tan P."/>
            <person name="Wang L."/>
            <person name="Song H."/>
            <person name="Tian L."/>
            <person name="Zhu Q."/>
            <person name="Wang B."/>
        </authorList>
    </citation>
    <scope>NUCLEOTIDE SEQUENCE</scope>
    <source>
        <strain evidence="1">ZJHYS-2018</strain>
    </source>
</reference>
<evidence type="ECO:0000313" key="1">
    <source>
        <dbReference type="EMBL" id="KAG8005563.1"/>
    </source>
</evidence>
<gene>
    <name evidence="1" type="primary">CCND2.3</name>
    <name evidence="1" type="ORF">GBF38_001451</name>
</gene>
<keyword evidence="2" id="KW-1185">Reference proteome</keyword>
<name>A0ACB7EV50_NIBAL</name>
<comment type="caution">
    <text evidence="1">The sequence shown here is derived from an EMBL/GenBank/DDBJ whole genome shotgun (WGS) entry which is preliminary data.</text>
</comment>
<dbReference type="EMBL" id="CM024810">
    <property type="protein sequence ID" value="KAG8005563.1"/>
    <property type="molecule type" value="Genomic_DNA"/>
</dbReference>
<dbReference type="Proteomes" id="UP000805704">
    <property type="component" value="Chromosome 22"/>
</dbReference>
<sequence>MSSCSNSLAAGSGCSPVLTCSSTHIISMLDSAAELMMVHTDFQAAFETCERGLDSLANTEQEDNNRCAEFKAGFCILGIQALAELNQWRGVLSWVLQQYEQQEKIPAKIMQMCILLYSKVGEPAVMQDATRVWLHCPSNSGVTGFATVAELYLLHVLVPLGHKDEAVGLIVGEVGSSAFTEDQRQTALDVVEEKERENQEQTLNPKSSPNSETPAQTVSTKGVVIRKLEATLRFFYRKLLLTRSGSFSLRRVFLAVVLLYMLFLRLDPGMRGLHNHCLSCCANTLLQTFSATWELADILDKWETAGVRTDDRNVPLQLKKVLADMKRDLSQPANHEGFLRCLDRNSVRLNTQHDADEVFLFILNLIKQQLDDKTLALEIQNLYKISVVTHLQCLMCNSVQTQTSYLLSLPLHIKEDHNSLEGSMTSFFEQQELRGINSCYCTQCETKTPSKQGVKLLSLPRILCLNLKRFRNSSRGTRKLDCKVTFPETFDFSEMVKEAFSSDFAQKDCKYTLHAVVVHSGYAMFGHYTAYVRHIVNQDWYYANDSHVRQLCRYPLVSTLSQLLIIRLRIQRRSAVVSAAELLGLQVKWLLLTGPGVLQSLLTIEDRFLPQCSYFQRVQKDIQPYMRRMVAGWMHEVCEEEHSNEDVFPLAINYLDRFLAVMPTRKNYLQLLGAVCVFLASKLKDCRPISAEKLCMYTDNSIIPRELLDWELVVLGKLKWNMASVIPNDFIEHIIRRLPLPKDKLAMVRKHTQTFIALCATDDRLAMNPPSMIASGSMGAAVCGLQLDHTDQRLSRDNLTDLLAKITNTEVDCLRACQEQIERVLATSLQQGKQYRQETGVRAGNKAREQQDQSSTPTDVRDVNL</sequence>
<proteinExistence type="predicted"/>
<accession>A0ACB7EV50</accession>
<evidence type="ECO:0000313" key="2">
    <source>
        <dbReference type="Proteomes" id="UP000805704"/>
    </source>
</evidence>